<feature type="region of interest" description="Disordered" evidence="5">
    <location>
        <begin position="328"/>
        <end position="352"/>
    </location>
</feature>
<dbReference type="FunFam" id="1.10.10.10:FF:000001">
    <property type="entry name" value="LysR family transcriptional regulator"/>
    <property type="match status" value="1"/>
</dbReference>
<dbReference type="PRINTS" id="PR00039">
    <property type="entry name" value="HTHLYSR"/>
</dbReference>
<name>Q13HI1_PARXL</name>
<dbReference type="InterPro" id="IPR005119">
    <property type="entry name" value="LysR_subst-bd"/>
</dbReference>
<proteinExistence type="inferred from homology"/>
<evidence type="ECO:0000256" key="3">
    <source>
        <dbReference type="ARBA" id="ARBA00023125"/>
    </source>
</evidence>
<keyword evidence="8" id="KW-1185">Reference proteome</keyword>
<accession>Q13HI1</accession>
<dbReference type="Pfam" id="PF03466">
    <property type="entry name" value="LysR_substrate"/>
    <property type="match status" value="1"/>
</dbReference>
<dbReference type="SMR" id="Q13HI1"/>
<dbReference type="Proteomes" id="UP000001817">
    <property type="component" value="Chromosome 3"/>
</dbReference>
<dbReference type="Gene3D" id="1.10.10.10">
    <property type="entry name" value="Winged helix-like DNA-binding domain superfamily/Winged helix DNA-binding domain"/>
    <property type="match status" value="1"/>
</dbReference>
<dbReference type="InterPro" id="IPR000847">
    <property type="entry name" value="LysR_HTH_N"/>
</dbReference>
<reference evidence="7 8" key="1">
    <citation type="journal article" date="2006" name="Proc. Natl. Acad. Sci. U.S.A.">
        <title>Burkholderia xenovorans LB400 harbors a multi-replicon, 9.73-Mbp genome shaped for versatility.</title>
        <authorList>
            <person name="Chain P.S."/>
            <person name="Denef V.J."/>
            <person name="Konstantinidis K.T."/>
            <person name="Vergez L.M."/>
            <person name="Agullo L."/>
            <person name="Reyes V.L."/>
            <person name="Hauser L."/>
            <person name="Cordova M."/>
            <person name="Gomez L."/>
            <person name="Gonzalez M."/>
            <person name="Land M."/>
            <person name="Lao V."/>
            <person name="Larimer F."/>
            <person name="LiPuma J.J."/>
            <person name="Mahenthiralingam E."/>
            <person name="Malfatti S.A."/>
            <person name="Marx C.J."/>
            <person name="Parnell J.J."/>
            <person name="Ramette A."/>
            <person name="Richardson P."/>
            <person name="Seeger M."/>
            <person name="Smith D."/>
            <person name="Spilker T."/>
            <person name="Sul W.J."/>
            <person name="Tsoi T.V."/>
            <person name="Ulrich L.E."/>
            <person name="Zhulin I.B."/>
            <person name="Tiedje J.M."/>
        </authorList>
    </citation>
    <scope>NUCLEOTIDE SEQUENCE [LARGE SCALE GENOMIC DNA]</scope>
    <source>
        <strain evidence="7 8">LB400</strain>
    </source>
</reference>
<evidence type="ECO:0000256" key="4">
    <source>
        <dbReference type="ARBA" id="ARBA00023163"/>
    </source>
</evidence>
<keyword evidence="2" id="KW-0805">Transcription regulation</keyword>
<gene>
    <name evidence="7" type="ORF">Bxe_C0559</name>
</gene>
<dbReference type="PANTHER" id="PTHR30346:SF28">
    <property type="entry name" value="HTH-TYPE TRANSCRIPTIONAL REGULATOR CYNR"/>
    <property type="match status" value="1"/>
</dbReference>
<dbReference type="eggNOG" id="COG0583">
    <property type="taxonomic scope" value="Bacteria"/>
</dbReference>
<dbReference type="EMBL" id="CP000272">
    <property type="protein sequence ID" value="ABE36458.1"/>
    <property type="molecule type" value="Genomic_DNA"/>
</dbReference>
<dbReference type="KEGG" id="bxe:Bxe_C0559"/>
<sequence length="352" mass="38284">MTPTLPDRKQNPPSAPAATVSLRLLEIFMLVAQEGSVSAAANRLNLTQAAVSQAITVLEQALDVKLLDRSVRPPLLTLRGSTALQYAREILAKVHEFEDAMRYSGSGRVPLLRIGMLNSFASTAGAFVLNQLRDIAAEWTVASGFRETCIQALLDRQSDVIITTDETPAPSEIEVFPIFSEPFVAVVPASFDGKTERLQDIADKLDFIHYGHDSHMGSKITNYLKKIGTVPARRYQFDTTDAALHMVAGGFGWAIVTPLIYLKSRVEGSGVRVVPLTRLPIHRTFIVGMRRGEGSDIAQRVRTAAIITLRDVILPQIEAVLPEASKGVSVAEIEPKASTGKRKGSRRDSAGS</sequence>
<dbReference type="InterPro" id="IPR036388">
    <property type="entry name" value="WH-like_DNA-bd_sf"/>
</dbReference>
<dbReference type="SUPFAM" id="SSF46785">
    <property type="entry name" value="Winged helix' DNA-binding domain"/>
    <property type="match status" value="1"/>
</dbReference>
<dbReference type="SUPFAM" id="SSF53850">
    <property type="entry name" value="Periplasmic binding protein-like II"/>
    <property type="match status" value="1"/>
</dbReference>
<evidence type="ECO:0000259" key="6">
    <source>
        <dbReference type="PROSITE" id="PS50931"/>
    </source>
</evidence>
<organism evidence="7 8">
    <name type="scientific">Paraburkholderia xenovorans (strain LB400)</name>
    <dbReference type="NCBI Taxonomy" id="266265"/>
    <lineage>
        <taxon>Bacteria</taxon>
        <taxon>Pseudomonadati</taxon>
        <taxon>Pseudomonadota</taxon>
        <taxon>Betaproteobacteria</taxon>
        <taxon>Burkholderiales</taxon>
        <taxon>Burkholderiaceae</taxon>
        <taxon>Paraburkholderia</taxon>
    </lineage>
</organism>
<dbReference type="AlphaFoldDB" id="Q13HI1"/>
<keyword evidence="3" id="KW-0238">DNA-binding</keyword>
<evidence type="ECO:0000256" key="2">
    <source>
        <dbReference type="ARBA" id="ARBA00023015"/>
    </source>
</evidence>
<dbReference type="GO" id="GO:0003677">
    <property type="term" value="F:DNA binding"/>
    <property type="evidence" value="ECO:0007669"/>
    <property type="project" value="UniProtKB-KW"/>
</dbReference>
<dbReference type="PANTHER" id="PTHR30346">
    <property type="entry name" value="TRANSCRIPTIONAL DUAL REGULATOR HCAR-RELATED"/>
    <property type="match status" value="1"/>
</dbReference>
<dbReference type="Gene3D" id="3.40.190.290">
    <property type="match status" value="1"/>
</dbReference>
<dbReference type="GO" id="GO:0003700">
    <property type="term" value="F:DNA-binding transcription factor activity"/>
    <property type="evidence" value="ECO:0007669"/>
    <property type="project" value="InterPro"/>
</dbReference>
<dbReference type="GO" id="GO:0032993">
    <property type="term" value="C:protein-DNA complex"/>
    <property type="evidence" value="ECO:0007669"/>
    <property type="project" value="TreeGrafter"/>
</dbReference>
<dbReference type="RefSeq" id="WP_011493714.1">
    <property type="nucleotide sequence ID" value="NC_007953.1"/>
</dbReference>
<dbReference type="STRING" id="266265.Bxe_C0559"/>
<dbReference type="Pfam" id="PF00126">
    <property type="entry name" value="HTH_1"/>
    <property type="match status" value="1"/>
</dbReference>
<evidence type="ECO:0000256" key="1">
    <source>
        <dbReference type="ARBA" id="ARBA00009437"/>
    </source>
</evidence>
<keyword evidence="4" id="KW-0804">Transcription</keyword>
<dbReference type="OrthoDB" id="6113677at2"/>
<comment type="similarity">
    <text evidence="1">Belongs to the LysR transcriptional regulatory family.</text>
</comment>
<evidence type="ECO:0000313" key="7">
    <source>
        <dbReference type="EMBL" id="ABE36458.1"/>
    </source>
</evidence>
<feature type="domain" description="HTH lysR-type" evidence="6">
    <location>
        <begin position="20"/>
        <end position="77"/>
    </location>
</feature>
<dbReference type="InterPro" id="IPR036390">
    <property type="entry name" value="WH_DNA-bd_sf"/>
</dbReference>
<dbReference type="CDD" id="cd05466">
    <property type="entry name" value="PBP2_LTTR_substrate"/>
    <property type="match status" value="1"/>
</dbReference>
<dbReference type="PROSITE" id="PS50931">
    <property type="entry name" value="HTH_LYSR"/>
    <property type="match status" value="1"/>
</dbReference>
<evidence type="ECO:0000256" key="5">
    <source>
        <dbReference type="SAM" id="MobiDB-lite"/>
    </source>
</evidence>
<protein>
    <submittedName>
        <fullName evidence="7">Transcriptional regulator, LysR family</fullName>
    </submittedName>
</protein>
<evidence type="ECO:0000313" key="8">
    <source>
        <dbReference type="Proteomes" id="UP000001817"/>
    </source>
</evidence>